<dbReference type="InterPro" id="IPR000055">
    <property type="entry name" value="Restrct_endonuc_typeI_TRD"/>
</dbReference>
<reference evidence="2 3" key="1">
    <citation type="submission" date="2021-03" db="EMBL/GenBank/DDBJ databases">
        <title>Genomic Encyclopedia of Type Strains, Phase IV (KMG-IV): sequencing the most valuable type-strain genomes for metagenomic binning, comparative biology and taxonomic classification.</title>
        <authorList>
            <person name="Goeker M."/>
        </authorList>
    </citation>
    <scope>NUCLEOTIDE SEQUENCE [LARGE SCALE GENOMIC DNA]</scope>
    <source>
        <strain evidence="2 3">DSM 101872</strain>
    </source>
</reference>
<gene>
    <name evidence="2" type="ORF">J2Z60_000474</name>
</gene>
<evidence type="ECO:0000313" key="2">
    <source>
        <dbReference type="EMBL" id="MBP2057310.1"/>
    </source>
</evidence>
<dbReference type="Proteomes" id="UP001519292">
    <property type="component" value="Unassembled WGS sequence"/>
</dbReference>
<evidence type="ECO:0000313" key="3">
    <source>
        <dbReference type="Proteomes" id="UP001519292"/>
    </source>
</evidence>
<proteinExistence type="predicted"/>
<name>A0ABS4MC92_9LACO</name>
<dbReference type="RefSeq" id="WP_209686013.1">
    <property type="nucleotide sequence ID" value="NZ_JAGGLU010000002.1"/>
</dbReference>
<sequence length="358" mass="41238">MTEFKSIKISDIFSTPGKGDVDLQQSDVNGKGEYFINSGETNLGIKGRTSKPARVFSANTITIDFWGNAYYRDFEYKLATHNHVFSFDDDVIKNKEVGLYLVGALRFLKSKFSYMNMLTWNKLKELKITLPVVSGTNDIDFQYMEDRVKALEQDRVKALANYLAVTGLDDYQLTDIDKEVLSYKPEFHEFKFSEIFSEPKKGDVDLQQRDVNGKGEYFINSGETNLGIKGRTDRPARIFPADTITIDFFGNSYYRDFSYKLATHNHVFSFDDDVIKNKEVGIYLIGALNFLKQKFSYSNMLTWNKLKKLTVALPVKPGTIDIDFDYMERYIKAIQKVTIKNVVKYKDEVINETKKIIS</sequence>
<accession>A0ABS4MC92</accession>
<dbReference type="SUPFAM" id="SSF116734">
    <property type="entry name" value="DNA methylase specificity domain"/>
    <property type="match status" value="2"/>
</dbReference>
<organism evidence="2 3">
    <name type="scientific">Lactobacillus colini</name>
    <dbReference type="NCBI Taxonomy" id="1819254"/>
    <lineage>
        <taxon>Bacteria</taxon>
        <taxon>Bacillati</taxon>
        <taxon>Bacillota</taxon>
        <taxon>Bacilli</taxon>
        <taxon>Lactobacillales</taxon>
        <taxon>Lactobacillaceae</taxon>
        <taxon>Lactobacillus</taxon>
    </lineage>
</organism>
<evidence type="ECO:0000259" key="1">
    <source>
        <dbReference type="Pfam" id="PF01420"/>
    </source>
</evidence>
<dbReference type="EMBL" id="JAGGLU010000002">
    <property type="protein sequence ID" value="MBP2057310.1"/>
    <property type="molecule type" value="Genomic_DNA"/>
</dbReference>
<keyword evidence="3" id="KW-1185">Reference proteome</keyword>
<protein>
    <recommendedName>
        <fullName evidence="1">Type I restriction modification DNA specificity domain-containing protein</fullName>
    </recommendedName>
</protein>
<dbReference type="Pfam" id="PF01420">
    <property type="entry name" value="Methylase_S"/>
    <property type="match status" value="2"/>
</dbReference>
<comment type="caution">
    <text evidence="2">The sequence shown here is derived from an EMBL/GenBank/DDBJ whole genome shotgun (WGS) entry which is preliminary data.</text>
</comment>
<feature type="domain" description="Type I restriction modification DNA specificity" evidence="1">
    <location>
        <begin position="2"/>
        <end position="155"/>
    </location>
</feature>
<feature type="domain" description="Type I restriction modification DNA specificity" evidence="1">
    <location>
        <begin position="187"/>
        <end position="344"/>
    </location>
</feature>